<sequence>MDQERKGYISQDDDFLGWLSRRRPDSSALFGRRPFEYIDAILQFRSVDPEYNGVIDAHHLGTLRFRHRYAQTPEQAVQYLQLRDERHTGYVSLRQPLQTLKFIKTGRDGYAAGNCRYYRSRQQLSFGSWLDPSHGCATLSFVFSGPHSFAGSNEPASRQVSC</sequence>
<gene>
    <name evidence="1" type="primary">LgM4147LRVhigh.04.00140.00560</name>
    <name evidence="1" type="ORF">BN36_0402600</name>
</gene>
<name>A0A1E1INV2_LEIGU</name>
<reference evidence="1" key="1">
    <citation type="submission" date="2012-08" db="EMBL/GenBank/DDBJ databases">
        <title>Comparative genomics of metastatic and non-metastatic Leishmania guyanensis provides insights into polygenic factors involved in Leishmania RNA virus infection.</title>
        <authorList>
            <person name="Smith D."/>
            <person name="Hertz-Fowler C."/>
            <person name="Martin R."/>
            <person name="Dickens N."/>
            <person name="Fasel N."/>
            <person name="Falquet L."/>
            <person name="Beverley S."/>
            <person name="Zangger H."/>
            <person name="Calderon-Copete S."/>
            <person name="Mottram J."/>
            <person name="Xenarios I."/>
        </authorList>
    </citation>
    <scope>NUCLEOTIDE SEQUENCE</scope>
    <source>
        <strain evidence="1">MHOM/BR/75/M4147/SSU:IR2SAT-LUC</strain>
    </source>
</reference>
<accession>A0A1E1INV2</accession>
<protein>
    <submittedName>
        <fullName evidence="1">Uncharacterized protein</fullName>
    </submittedName>
</protein>
<evidence type="ECO:0000313" key="1">
    <source>
        <dbReference type="EMBL" id="CCM12743.1"/>
    </source>
</evidence>
<proteinExistence type="predicted"/>
<dbReference type="SUPFAM" id="SSF47473">
    <property type="entry name" value="EF-hand"/>
    <property type="match status" value="1"/>
</dbReference>
<dbReference type="InterPro" id="IPR011992">
    <property type="entry name" value="EF-hand-dom_pair"/>
</dbReference>
<organism evidence="1">
    <name type="scientific">Leishmania guyanensis</name>
    <dbReference type="NCBI Taxonomy" id="5670"/>
    <lineage>
        <taxon>Eukaryota</taxon>
        <taxon>Discoba</taxon>
        <taxon>Euglenozoa</taxon>
        <taxon>Kinetoplastea</taxon>
        <taxon>Metakinetoplastina</taxon>
        <taxon>Trypanosomatida</taxon>
        <taxon>Trypanosomatidae</taxon>
        <taxon>Leishmaniinae</taxon>
        <taxon>Leishmania</taxon>
        <taxon>Leishmania guyanensis species complex</taxon>
    </lineage>
</organism>
<dbReference type="AlphaFoldDB" id="A0A1E1INV2"/>
<dbReference type="EMBL" id="CALQ01000098">
    <property type="protein sequence ID" value="CCM12743.1"/>
    <property type="molecule type" value="Genomic_DNA"/>
</dbReference>